<reference evidence="6" key="1">
    <citation type="journal article" date="2010" name="Stand. Genomic Sci.">
        <title>Complete genome sequence of Sulfurimonas autotrophica type strain (OK10).</title>
        <authorList>
            <person name="Sikorski J."/>
            <person name="Munk C."/>
            <person name="Lapidus A."/>
            <person name="Djao O."/>
            <person name="Lucas S."/>
            <person name="Glavina Del Rio T."/>
            <person name="Nolan M."/>
            <person name="Tice H."/>
            <person name="Han C."/>
            <person name="Cheng J."/>
            <person name="Tapia R."/>
            <person name="Goodwin L."/>
            <person name="Pitluck S."/>
            <person name="Liolios K."/>
            <person name="Ivanova N."/>
            <person name="Mavromatis K."/>
            <person name="Mikhailova N."/>
            <person name="Pati A."/>
            <person name="Sims D."/>
            <person name="Meincke L."/>
            <person name="Brettin T."/>
            <person name="Detter J."/>
            <person name="Chen A."/>
            <person name="Palaniappan K."/>
            <person name="Land M."/>
            <person name="Hauser L."/>
            <person name="Chang Y."/>
            <person name="Jeffries C."/>
            <person name="Rohde M."/>
            <person name="Lang E."/>
            <person name="Spring S."/>
            <person name="Goker M."/>
            <person name="Woyke T."/>
            <person name="Bristow J."/>
            <person name="Eisen J."/>
            <person name="Markowitz V."/>
            <person name="Hugenholtz P."/>
            <person name="Kyrpides N."/>
            <person name="Klenk H."/>
        </authorList>
    </citation>
    <scope>NUCLEOTIDE SEQUENCE [LARGE SCALE GENOMIC DNA]</scope>
    <source>
        <strain evidence="6">ATCC BAA-671 / DSM 16294 / JCM 11897 / OK10</strain>
    </source>
</reference>
<dbReference type="AlphaFoldDB" id="E0UP78"/>
<proteinExistence type="predicted"/>
<gene>
    <name evidence="5" type="ordered locus">Saut_0493</name>
</gene>
<dbReference type="KEGG" id="sua:Saut_0493"/>
<feature type="domain" description="CT0912-like N-terminal" evidence="3">
    <location>
        <begin position="41"/>
        <end position="129"/>
    </location>
</feature>
<accession>E0UP78</accession>
<evidence type="ECO:0000313" key="6">
    <source>
        <dbReference type="Proteomes" id="UP000007803"/>
    </source>
</evidence>
<evidence type="ECO:0000256" key="2">
    <source>
        <dbReference type="SAM" id="SignalP"/>
    </source>
</evidence>
<dbReference type="InterPro" id="IPR054310">
    <property type="entry name" value="CT0912-like_C"/>
</dbReference>
<evidence type="ECO:0000313" key="5">
    <source>
        <dbReference type="EMBL" id="ADN08542.1"/>
    </source>
</evidence>
<evidence type="ECO:0000259" key="4">
    <source>
        <dbReference type="Pfam" id="PF22087"/>
    </source>
</evidence>
<dbReference type="STRING" id="563040.Saut_0493"/>
<keyword evidence="2" id="KW-0732">Signal</keyword>
<dbReference type="eggNOG" id="ENOG502ZA5T">
    <property type="taxonomic scope" value="Bacteria"/>
</dbReference>
<feature type="signal peptide" evidence="2">
    <location>
        <begin position="1"/>
        <end position="24"/>
    </location>
</feature>
<sequence>MQRRNFLKTAAVAAGTMAMMPAVASSSMLKPAKGETIPKGAVTLYIEFRIMPNFKDDLLDKVNQYNKVLAKTKGFLSLSLKNMVGDSTMVHNYDTKLKGVLSSAYFDASKEGSMPLFYSLFIRFENYHDLMASKTTEWFSKVISKYGPLSKNYSEGVYKTVSAGDREHIYTSQSDIEKFLKNQQDKPTNRYITVNNHVGIFTKDVNAFNKKSTSLLKVAQNTFRPAKGDYDYNPKFPKGIPGSYQNLHYRRAISTEILQSAFSDGDKTHYLFHGTWESVYDHENSHTDPRFRADVMKIFPYIVEGPVEPFYETIILNNKA</sequence>
<dbReference type="InterPro" id="IPR054123">
    <property type="entry name" value="CT0912-like_N"/>
</dbReference>
<feature type="chain" id="PRO_5003141403" description="Twin-arginine translocation signal domain-containing protein" evidence="2">
    <location>
        <begin position="25"/>
        <end position="320"/>
    </location>
</feature>
<dbReference type="HOGENOM" id="CLU_868569_0_0_7"/>
<evidence type="ECO:0008006" key="7">
    <source>
        <dbReference type="Google" id="ProtNLM"/>
    </source>
</evidence>
<dbReference type="Pfam" id="PF22087">
    <property type="entry name" value="CT0912-like_C"/>
    <property type="match status" value="1"/>
</dbReference>
<feature type="domain" description="CT0912-like C-terminal" evidence="4">
    <location>
        <begin position="161"/>
        <end position="314"/>
    </location>
</feature>
<evidence type="ECO:0000259" key="3">
    <source>
        <dbReference type="Pfam" id="PF21931"/>
    </source>
</evidence>
<dbReference type="EMBL" id="CP002205">
    <property type="protein sequence ID" value="ADN08542.1"/>
    <property type="molecule type" value="Genomic_DNA"/>
</dbReference>
<dbReference type="RefSeq" id="WP_013326298.1">
    <property type="nucleotide sequence ID" value="NC_014506.1"/>
</dbReference>
<dbReference type="InterPro" id="IPR006311">
    <property type="entry name" value="TAT_signal"/>
</dbReference>
<dbReference type="Proteomes" id="UP000007803">
    <property type="component" value="Chromosome"/>
</dbReference>
<keyword evidence="1" id="KW-0500">Molybdenum</keyword>
<dbReference type="Pfam" id="PF21931">
    <property type="entry name" value="ABM-like"/>
    <property type="match status" value="1"/>
</dbReference>
<protein>
    <recommendedName>
        <fullName evidence="7">Twin-arginine translocation signal domain-containing protein</fullName>
    </recommendedName>
</protein>
<dbReference type="OrthoDB" id="3078234at2"/>
<dbReference type="InterPro" id="IPR019546">
    <property type="entry name" value="TAT_signal_bac_arc"/>
</dbReference>
<name>E0UP78_SULAO</name>
<evidence type="ECO:0000256" key="1">
    <source>
        <dbReference type="ARBA" id="ARBA00022505"/>
    </source>
</evidence>
<keyword evidence="6" id="KW-1185">Reference proteome</keyword>
<organism evidence="5 6">
    <name type="scientific">Sulfurimonas autotrophica (strain ATCC BAA-671 / DSM 16294 / JCM 11897 / OK10)</name>
    <dbReference type="NCBI Taxonomy" id="563040"/>
    <lineage>
        <taxon>Bacteria</taxon>
        <taxon>Pseudomonadati</taxon>
        <taxon>Campylobacterota</taxon>
        <taxon>Epsilonproteobacteria</taxon>
        <taxon>Campylobacterales</taxon>
        <taxon>Sulfurimonadaceae</taxon>
        <taxon>Sulfurimonas</taxon>
    </lineage>
</organism>
<dbReference type="PROSITE" id="PS51318">
    <property type="entry name" value="TAT"/>
    <property type="match status" value="1"/>
</dbReference>
<dbReference type="NCBIfam" id="TIGR01409">
    <property type="entry name" value="TAT_signal_seq"/>
    <property type="match status" value="1"/>
</dbReference>